<evidence type="ECO:0000313" key="2">
    <source>
        <dbReference type="Proteomes" id="UP001275315"/>
    </source>
</evidence>
<dbReference type="EMBL" id="JAWDIQ010000001">
    <property type="protein sequence ID" value="MDY0408878.1"/>
    <property type="molecule type" value="Genomic_DNA"/>
</dbReference>
<dbReference type="RefSeq" id="WP_320379581.1">
    <property type="nucleotide sequence ID" value="NZ_JAWDIQ010000001.1"/>
</dbReference>
<name>A0ABU5CTX2_9BACI</name>
<reference evidence="1 2" key="1">
    <citation type="submission" date="2023-10" db="EMBL/GenBank/DDBJ databases">
        <title>Virgibacillus soli CC-YMP-6 genome.</title>
        <authorList>
            <person name="Miliotis G."/>
            <person name="Sengupta P."/>
            <person name="Hameed A."/>
            <person name="Chuvochina M."/>
            <person name="Mcdonagh F."/>
            <person name="Simpson A.C."/>
            <person name="Singh N.K."/>
            <person name="Rekha P.D."/>
            <person name="Raman K."/>
            <person name="Hugenholtz P."/>
            <person name="Venkateswaran K."/>
        </authorList>
    </citation>
    <scope>NUCLEOTIDE SEQUENCE [LARGE SCALE GENOMIC DNA]</scope>
    <source>
        <strain evidence="1 2">CC-YMP-6</strain>
    </source>
</reference>
<organism evidence="1 2">
    <name type="scientific">Paracerasibacillus soli</name>
    <dbReference type="NCBI Taxonomy" id="480284"/>
    <lineage>
        <taxon>Bacteria</taxon>
        <taxon>Bacillati</taxon>
        <taxon>Bacillota</taxon>
        <taxon>Bacilli</taxon>
        <taxon>Bacillales</taxon>
        <taxon>Bacillaceae</taxon>
        <taxon>Paracerasibacillus</taxon>
    </lineage>
</organism>
<dbReference type="Pfam" id="PF08863">
    <property type="entry name" value="YolD"/>
    <property type="match status" value="1"/>
</dbReference>
<dbReference type="InterPro" id="IPR014962">
    <property type="entry name" value="YolD"/>
</dbReference>
<evidence type="ECO:0000313" key="1">
    <source>
        <dbReference type="EMBL" id="MDY0408878.1"/>
    </source>
</evidence>
<keyword evidence="2" id="KW-1185">Reference proteome</keyword>
<protein>
    <submittedName>
        <fullName evidence="1">YolD-like family protein</fullName>
    </submittedName>
</protein>
<comment type="caution">
    <text evidence="1">The sequence shown here is derived from an EMBL/GenBank/DDBJ whole genome shotgun (WGS) entry which is preliminary data.</text>
</comment>
<accession>A0ABU5CTX2</accession>
<sequence>MKPNKLTPGLNLLWESSRMMLPEHKEVLQRHQKELDKRIIPLFDEQQNELFSHVIVEAIKQNKDVKIQYFHPYEDRYIVGKIEKISPERDKIRISSKDNDMWICLSEVLDISFP</sequence>
<proteinExistence type="predicted"/>
<gene>
    <name evidence="1" type="ORF">RWD45_10385</name>
</gene>
<dbReference type="Proteomes" id="UP001275315">
    <property type="component" value="Unassembled WGS sequence"/>
</dbReference>